<gene>
    <name evidence="2" type="ordered locus">Hhal_0177</name>
</gene>
<sequence length="279" mass="29040">MSALGPRPTEPEAWQGWLREAAGLLVRRPAAFLGYTAGVAAALLLAHSVAWAPLRGLLTLLVVVLALVLFVRLALVADYNRDARPFYVLPGNLDGAVALTAGAGLFAAYGALGPLLFWPLADSLETVLTGVGLYEERLASGAPAPPPQEAFAIGPVFVAGGVWALAAVGALAGLLAFGQWFLLPMVALHGAHPGMAMWMSVHAYAVNPVSMTGLLGLLLAAVGVVVLTVGWLGVLLLPVFGAVLYTSYRDVFLARAENHPPGVPVLTEAELLDQPDDSV</sequence>
<feature type="transmembrane region" description="Helical" evidence="1">
    <location>
        <begin position="96"/>
        <end position="118"/>
    </location>
</feature>
<proteinExistence type="predicted"/>
<accession>A1WTF9</accession>
<evidence type="ECO:0000313" key="3">
    <source>
        <dbReference type="Proteomes" id="UP000000647"/>
    </source>
</evidence>
<reference evidence="2 3" key="2">
    <citation type="journal article" date="2013" name="Stand. Genomic Sci.">
        <title>Complete genome sequence of Halorhodospira halophila SL1.</title>
        <authorList>
            <person name="Challacombe J.F."/>
            <person name="Majid S."/>
            <person name="Deole R."/>
            <person name="Brettin T.S."/>
            <person name="Bruce D."/>
            <person name="Delano S.F."/>
            <person name="Detter J.C."/>
            <person name="Gleasner C.D."/>
            <person name="Han C.S."/>
            <person name="Misra M."/>
            <person name="Reitenga K.G."/>
            <person name="Mikhailova N."/>
            <person name="Woyke T."/>
            <person name="Pitluck S."/>
            <person name="Nolan M."/>
            <person name="Land M.L."/>
            <person name="Saunders E."/>
            <person name="Tapia R."/>
            <person name="Lapidus A."/>
            <person name="Ivanova N."/>
            <person name="Hoff W.D."/>
        </authorList>
    </citation>
    <scope>NUCLEOTIDE SEQUENCE [LARGE SCALE GENOMIC DNA]</scope>
    <source>
        <strain evidence="3">DSM 244 / SL1</strain>
    </source>
</reference>
<keyword evidence="1" id="KW-1133">Transmembrane helix</keyword>
<evidence type="ECO:0000313" key="2">
    <source>
        <dbReference type="EMBL" id="ABM60971.1"/>
    </source>
</evidence>
<feature type="transmembrane region" description="Helical" evidence="1">
    <location>
        <begin position="217"/>
        <end position="245"/>
    </location>
</feature>
<keyword evidence="1" id="KW-0812">Transmembrane</keyword>
<organism evidence="2 3">
    <name type="scientific">Halorhodospira halophila (strain DSM 244 / SL1)</name>
    <name type="common">Ectothiorhodospira halophila (strain DSM 244 / SL1)</name>
    <dbReference type="NCBI Taxonomy" id="349124"/>
    <lineage>
        <taxon>Bacteria</taxon>
        <taxon>Pseudomonadati</taxon>
        <taxon>Pseudomonadota</taxon>
        <taxon>Gammaproteobacteria</taxon>
        <taxon>Chromatiales</taxon>
        <taxon>Ectothiorhodospiraceae</taxon>
        <taxon>Halorhodospira</taxon>
    </lineage>
</organism>
<reference evidence="3" key="1">
    <citation type="submission" date="2006-12" db="EMBL/GenBank/DDBJ databases">
        <title>Complete sequence of Halorhodospira halophila SL1.</title>
        <authorList>
            <consortium name="US DOE Joint Genome Institute"/>
            <person name="Copeland A."/>
            <person name="Lucas S."/>
            <person name="Lapidus A."/>
            <person name="Barry K."/>
            <person name="Detter J.C."/>
            <person name="Glavina del Rio T."/>
            <person name="Hammon N."/>
            <person name="Israni S."/>
            <person name="Dalin E."/>
            <person name="Tice H."/>
            <person name="Pitluck S."/>
            <person name="Saunders E."/>
            <person name="Brettin T."/>
            <person name="Bruce D."/>
            <person name="Han C."/>
            <person name="Tapia R."/>
            <person name="Schmutz J."/>
            <person name="Larimer F."/>
            <person name="Land M."/>
            <person name="Hauser L."/>
            <person name="Kyrpides N."/>
            <person name="Mikhailova N."/>
            <person name="Hoff W."/>
            <person name="Richardson P."/>
        </authorList>
    </citation>
    <scope>NUCLEOTIDE SEQUENCE [LARGE SCALE GENOMIC DNA]</scope>
    <source>
        <strain evidence="3">DSM 244 / SL1</strain>
    </source>
</reference>
<dbReference type="STRING" id="349124.Hhal_0177"/>
<protein>
    <recommendedName>
        <fullName evidence="4">Transmembrane protein</fullName>
    </recommendedName>
</protein>
<evidence type="ECO:0000256" key="1">
    <source>
        <dbReference type="SAM" id="Phobius"/>
    </source>
</evidence>
<keyword evidence="1" id="KW-0472">Membrane</keyword>
<evidence type="ECO:0008006" key="4">
    <source>
        <dbReference type="Google" id="ProtNLM"/>
    </source>
</evidence>
<feature type="transmembrane region" description="Helical" evidence="1">
    <location>
        <begin position="57"/>
        <end position="75"/>
    </location>
</feature>
<feature type="transmembrane region" description="Helical" evidence="1">
    <location>
        <begin position="181"/>
        <end position="205"/>
    </location>
</feature>
<feature type="transmembrane region" description="Helical" evidence="1">
    <location>
        <begin position="32"/>
        <end position="51"/>
    </location>
</feature>
<dbReference type="OrthoDB" id="5795072at2"/>
<dbReference type="HOGENOM" id="CLU_1003396_0_0_6"/>
<name>A1WTF9_HALHL</name>
<keyword evidence="3" id="KW-1185">Reference proteome</keyword>
<dbReference type="RefSeq" id="WP_011812994.1">
    <property type="nucleotide sequence ID" value="NC_008789.1"/>
</dbReference>
<dbReference type="AlphaFoldDB" id="A1WTF9"/>
<feature type="transmembrane region" description="Helical" evidence="1">
    <location>
        <begin position="150"/>
        <end position="174"/>
    </location>
</feature>
<dbReference type="KEGG" id="hha:Hhal_0177"/>
<dbReference type="Proteomes" id="UP000000647">
    <property type="component" value="Chromosome"/>
</dbReference>
<dbReference type="EMBL" id="CP000544">
    <property type="protein sequence ID" value="ABM60971.1"/>
    <property type="molecule type" value="Genomic_DNA"/>
</dbReference>